<proteinExistence type="predicted"/>
<keyword evidence="1" id="KW-0653">Protein transport</keyword>
<evidence type="ECO:0000256" key="2">
    <source>
        <dbReference type="ARBA" id="ARBA00023010"/>
    </source>
</evidence>
<dbReference type="GO" id="GO:0005524">
    <property type="term" value="F:ATP binding"/>
    <property type="evidence" value="ECO:0007669"/>
    <property type="project" value="InterPro"/>
</dbReference>
<evidence type="ECO:0000313" key="5">
    <source>
        <dbReference type="Proteomes" id="UP000507470"/>
    </source>
</evidence>
<name>A0A6J8C2M3_MYTCO</name>
<dbReference type="AlphaFoldDB" id="A0A6J8C2M3"/>
<organism evidence="4 5">
    <name type="scientific">Mytilus coruscus</name>
    <name type="common">Sea mussel</name>
    <dbReference type="NCBI Taxonomy" id="42192"/>
    <lineage>
        <taxon>Eukaryota</taxon>
        <taxon>Metazoa</taxon>
        <taxon>Spiralia</taxon>
        <taxon>Lophotrochozoa</taxon>
        <taxon>Mollusca</taxon>
        <taxon>Bivalvia</taxon>
        <taxon>Autobranchia</taxon>
        <taxon>Pteriomorphia</taxon>
        <taxon>Mytilida</taxon>
        <taxon>Mytiloidea</taxon>
        <taxon>Mytilidae</taxon>
        <taxon>Mytilinae</taxon>
        <taxon>Mytilus</taxon>
    </lineage>
</organism>
<dbReference type="OrthoDB" id="10067052at2759"/>
<dbReference type="GO" id="GO:0006605">
    <property type="term" value="P:protein targeting"/>
    <property type="evidence" value="ECO:0007669"/>
    <property type="project" value="InterPro"/>
</dbReference>
<feature type="domain" description="SecA family profile" evidence="3">
    <location>
        <begin position="1"/>
        <end position="331"/>
    </location>
</feature>
<dbReference type="GO" id="GO:0006886">
    <property type="term" value="P:intracellular protein transport"/>
    <property type="evidence" value="ECO:0007669"/>
    <property type="project" value="InterPro"/>
</dbReference>
<dbReference type="Gene3D" id="3.90.1440.10">
    <property type="entry name" value="SecA, preprotein cross-linking domain"/>
    <property type="match status" value="1"/>
</dbReference>
<dbReference type="PANTHER" id="PTHR30612:SF0">
    <property type="entry name" value="CHLOROPLAST PROTEIN-TRANSPORTING ATPASE"/>
    <property type="match status" value="1"/>
</dbReference>
<dbReference type="InterPro" id="IPR000185">
    <property type="entry name" value="SecA"/>
</dbReference>
<dbReference type="EMBL" id="CACVKT020004380">
    <property type="protein sequence ID" value="CAC5389846.1"/>
    <property type="molecule type" value="Genomic_DNA"/>
</dbReference>
<dbReference type="InterPro" id="IPR027417">
    <property type="entry name" value="P-loop_NTPase"/>
</dbReference>
<dbReference type="PROSITE" id="PS51196">
    <property type="entry name" value="SECA_MOTOR_DEAD"/>
    <property type="match status" value="1"/>
</dbReference>
<evidence type="ECO:0000259" key="3">
    <source>
        <dbReference type="PROSITE" id="PS51196"/>
    </source>
</evidence>
<keyword evidence="5" id="KW-1185">Reference proteome</keyword>
<dbReference type="InterPro" id="IPR014018">
    <property type="entry name" value="SecA_motor_DEAD"/>
</dbReference>
<evidence type="ECO:0000256" key="1">
    <source>
        <dbReference type="ARBA" id="ARBA00022927"/>
    </source>
</evidence>
<sequence length="666" mass="75319">MENAFTANHMVNGREYLVKSNGVLPVDFESTGVVQLDTKWGDCLHQFLEIKHGKKLSHITLETNFISNQEDFSRYMGKIFGVSGTLGKAREKSFFERQFKLRCQKIPTHRTNVFEELPGLICDTKPEWIIDIQDIRDQVTKTSNDKQRAVLVICEDINTAEELKNNLTEKFSLYGFTDIVSLKHLRDAMEEQRIVDIEKHDFAEVQLKEKLFACYCSFLLEIKQQLNFNGIDEKIMLDSLHEYWGMWCRNVFFSELKALGSTVTSQSLKPVFKTACVAVGKEVGLQLAKRTGKYLLEVVQEKVKIHFERIAEERLKQETQFAFTKADTYATTEDFISFHCKNSITKKETCYIYMEIIKKSFCLENIRQFRQVLVGCVKDVIKPISVQLKTQTDIFVECKPIFNIINGIACASYDVKQLVALYCEHINSDIKDIYSDLFKNEASGYSKEVNTDECMIRQVIIDQKAQFLFGLLKESFEFTGSGILAEKLQVVVEKSLSNIAADGIDKFANDDIKPKANFALNATKKGIKALQFGKGEKMVDAIADITTDGIEKFANDEIKDKVNFSLNLMHQSRVKALKSGQIEDAIDAATDIAANGTETCANDEIKEKTNFALVKLKRGIKALQSGKAGDMFEATKDIVVESIVIADDDIKQALSASKKGFTSILS</sequence>
<dbReference type="PANTHER" id="PTHR30612">
    <property type="entry name" value="SECA INNER MEMBRANE COMPONENT OF SEC PROTEIN SECRETION SYSTEM"/>
    <property type="match status" value="1"/>
</dbReference>
<gene>
    <name evidence="4" type="ORF">MCOR_24982</name>
</gene>
<reference evidence="4 5" key="1">
    <citation type="submission" date="2020-06" db="EMBL/GenBank/DDBJ databases">
        <authorList>
            <person name="Li R."/>
            <person name="Bekaert M."/>
        </authorList>
    </citation>
    <scope>NUCLEOTIDE SEQUENCE [LARGE SCALE GENOMIC DNA]</scope>
    <source>
        <strain evidence="5">wild</strain>
    </source>
</reference>
<dbReference type="Gene3D" id="3.40.50.300">
    <property type="entry name" value="P-loop containing nucleotide triphosphate hydrolases"/>
    <property type="match status" value="1"/>
</dbReference>
<dbReference type="Proteomes" id="UP000507470">
    <property type="component" value="Unassembled WGS sequence"/>
</dbReference>
<evidence type="ECO:0000313" key="4">
    <source>
        <dbReference type="EMBL" id="CAC5389846.1"/>
    </source>
</evidence>
<keyword evidence="2" id="KW-0811">Translocation</keyword>
<keyword evidence="1" id="KW-0813">Transport</keyword>
<protein>
    <recommendedName>
        <fullName evidence="3">SecA family profile domain-containing protein</fullName>
    </recommendedName>
</protein>
<accession>A0A6J8C2M3</accession>